<gene>
    <name evidence="2" type="ORF">FUA24_15530</name>
</gene>
<keyword evidence="1" id="KW-0472">Membrane</keyword>
<evidence type="ECO:0000313" key="3">
    <source>
        <dbReference type="Proteomes" id="UP000323930"/>
    </source>
</evidence>
<name>A0A5D0HZ01_9FLAO</name>
<comment type="caution">
    <text evidence="2">The sequence shown here is derived from an EMBL/GenBank/DDBJ whole genome shotgun (WGS) entry which is preliminary data.</text>
</comment>
<keyword evidence="3" id="KW-1185">Reference proteome</keyword>
<dbReference type="Proteomes" id="UP000323930">
    <property type="component" value="Unassembled WGS sequence"/>
</dbReference>
<proteinExistence type="predicted"/>
<evidence type="ECO:0000313" key="2">
    <source>
        <dbReference type="EMBL" id="TYA74722.1"/>
    </source>
</evidence>
<dbReference type="RefSeq" id="WP_148543952.1">
    <property type="nucleotide sequence ID" value="NZ_VSDQ01000679.1"/>
</dbReference>
<organism evidence="2 3">
    <name type="scientific">Seonamhaeicola marinus</name>
    <dbReference type="NCBI Taxonomy" id="1912246"/>
    <lineage>
        <taxon>Bacteria</taxon>
        <taxon>Pseudomonadati</taxon>
        <taxon>Bacteroidota</taxon>
        <taxon>Flavobacteriia</taxon>
        <taxon>Flavobacteriales</taxon>
        <taxon>Flavobacteriaceae</taxon>
    </lineage>
</organism>
<sequence length="158" mass="17963">MKIFPTKELNFKLIDDQAETLNRLNRRTEKSENLTSQYTDKSFRGVINGNEFKIISSAIGKGAFCVMTGAIESNKGNVKVEIHKVFRILLSVFLCLPIIGLIALILTKAEEFSPILILVMIGQVLIIRYAFIGLAFKFLSRESLNRLRDVLDLEWIKN</sequence>
<dbReference type="OrthoDB" id="1431520at2"/>
<reference evidence="2 3" key="1">
    <citation type="submission" date="2019-08" db="EMBL/GenBank/DDBJ databases">
        <title>Seonamhaeicola sediminis sp. nov., isolated from marine sediment.</title>
        <authorList>
            <person name="Cao W.R."/>
        </authorList>
    </citation>
    <scope>NUCLEOTIDE SEQUENCE [LARGE SCALE GENOMIC DNA]</scope>
    <source>
        <strain evidence="2 3">B011</strain>
    </source>
</reference>
<keyword evidence="1" id="KW-0812">Transmembrane</keyword>
<keyword evidence="1" id="KW-1133">Transmembrane helix</keyword>
<dbReference type="EMBL" id="VSDQ01000679">
    <property type="protein sequence ID" value="TYA74722.1"/>
    <property type="molecule type" value="Genomic_DNA"/>
</dbReference>
<feature type="transmembrane region" description="Helical" evidence="1">
    <location>
        <begin position="85"/>
        <end position="106"/>
    </location>
</feature>
<evidence type="ECO:0000256" key="1">
    <source>
        <dbReference type="SAM" id="Phobius"/>
    </source>
</evidence>
<accession>A0A5D0HZ01</accession>
<dbReference type="AlphaFoldDB" id="A0A5D0HZ01"/>
<protein>
    <submittedName>
        <fullName evidence="2">Uncharacterized protein</fullName>
    </submittedName>
</protein>
<feature type="transmembrane region" description="Helical" evidence="1">
    <location>
        <begin position="112"/>
        <end position="139"/>
    </location>
</feature>